<dbReference type="InParanoid" id="A0A5K4FBK9"/>
<evidence type="ECO:0000313" key="2">
    <source>
        <dbReference type="WBParaSite" id="Smp_335330.1"/>
    </source>
</evidence>
<dbReference type="Proteomes" id="UP000008854">
    <property type="component" value="Unassembled WGS sequence"/>
</dbReference>
<dbReference type="AlphaFoldDB" id="A0A5K4FBK9"/>
<dbReference type="WBParaSite" id="Smp_335330.1">
    <property type="protein sequence ID" value="Smp_335330.1"/>
    <property type="gene ID" value="Smp_335330"/>
</dbReference>
<evidence type="ECO:0000313" key="1">
    <source>
        <dbReference type="Proteomes" id="UP000008854"/>
    </source>
</evidence>
<proteinExistence type="predicted"/>
<dbReference type="InterPro" id="IPR024079">
    <property type="entry name" value="MetalloPept_cat_dom_sf"/>
</dbReference>
<dbReference type="Gene3D" id="3.40.390.10">
    <property type="entry name" value="Collagenase (Catalytic Domain)"/>
    <property type="match status" value="1"/>
</dbReference>
<accession>A0A5K4FBK9</accession>
<dbReference type="SUPFAM" id="SSF55486">
    <property type="entry name" value="Metalloproteases ('zincins'), catalytic domain"/>
    <property type="match status" value="1"/>
</dbReference>
<dbReference type="GO" id="GO:0006508">
    <property type="term" value="P:proteolysis"/>
    <property type="evidence" value="ECO:0007669"/>
    <property type="project" value="InterPro"/>
</dbReference>
<keyword evidence="1" id="KW-1185">Reference proteome</keyword>
<dbReference type="GO" id="GO:0004222">
    <property type="term" value="F:metalloendopeptidase activity"/>
    <property type="evidence" value="ECO:0007669"/>
    <property type="project" value="InterPro"/>
</dbReference>
<name>A0A5K4FBK9_SCHMA</name>
<reference evidence="2" key="2">
    <citation type="submission" date="2019-11" db="UniProtKB">
        <authorList>
            <consortium name="WormBaseParasite"/>
        </authorList>
    </citation>
    <scope>IDENTIFICATION</scope>
    <source>
        <strain evidence="2">Puerto Rican</strain>
    </source>
</reference>
<dbReference type="PROSITE" id="PS51885">
    <property type="entry name" value="NEPRILYSIN"/>
    <property type="match status" value="1"/>
</dbReference>
<reference evidence="1" key="1">
    <citation type="journal article" date="2012" name="PLoS Negl. Trop. Dis.">
        <title>A systematically improved high quality genome and transcriptome of the human blood fluke Schistosoma mansoni.</title>
        <authorList>
            <person name="Protasio A.V."/>
            <person name="Tsai I.J."/>
            <person name="Babbage A."/>
            <person name="Nichol S."/>
            <person name="Hunt M."/>
            <person name="Aslett M.A."/>
            <person name="De Silva N."/>
            <person name="Velarde G.S."/>
            <person name="Anderson T.J."/>
            <person name="Clark R.C."/>
            <person name="Davidson C."/>
            <person name="Dillon G.P."/>
            <person name="Holroyd N.E."/>
            <person name="LoVerde P.T."/>
            <person name="Lloyd C."/>
            <person name="McQuillan J."/>
            <person name="Oliveira G."/>
            <person name="Otto T.D."/>
            <person name="Parker-Manuel S.J."/>
            <person name="Quail M.A."/>
            <person name="Wilson R.A."/>
            <person name="Zerlotini A."/>
            <person name="Dunne D.W."/>
            <person name="Berriman M."/>
        </authorList>
    </citation>
    <scope>NUCLEOTIDE SEQUENCE [LARGE SCALE GENOMIC DNA]</scope>
    <source>
        <strain evidence="1">Puerto Rican</strain>
    </source>
</reference>
<protein>
    <submittedName>
        <fullName evidence="2">Uncharacterized protein</fullName>
    </submittedName>
</protein>
<organism evidence="1 2">
    <name type="scientific">Schistosoma mansoni</name>
    <name type="common">Blood fluke</name>
    <dbReference type="NCBI Taxonomy" id="6183"/>
    <lineage>
        <taxon>Eukaryota</taxon>
        <taxon>Metazoa</taxon>
        <taxon>Spiralia</taxon>
        <taxon>Lophotrochozoa</taxon>
        <taxon>Platyhelminthes</taxon>
        <taxon>Trematoda</taxon>
        <taxon>Digenea</taxon>
        <taxon>Strigeidida</taxon>
        <taxon>Schistosomatoidea</taxon>
        <taxon>Schistosomatidae</taxon>
        <taxon>Schistosoma</taxon>
    </lineage>
</organism>
<sequence>MFDEMKRKLTGLLSQRSWSSEDDKQKKISTVSKISVSIIDSESLSEKYDNRDIILENEISKDNYFVNAYYSQKADFPQSLAEVPQGYFLPRSFTFLPYTYDDKGTIVMSSGLLHPPFLNASYSMSEKYGILGWLIGRQIISIVFGDYQSKEQTQYQPKCEPATSTPFETQLCCLSGQINSGIVQKETYKETLT</sequence>
<dbReference type="InterPro" id="IPR000718">
    <property type="entry name" value="Peptidase_M13"/>
</dbReference>